<dbReference type="Proteomes" id="UP001634394">
    <property type="component" value="Unassembled WGS sequence"/>
</dbReference>
<dbReference type="PANTHER" id="PTHR10671">
    <property type="entry name" value="EPITHELIAL MEMBRANE PROTEIN-RELATED"/>
    <property type="match status" value="1"/>
</dbReference>
<evidence type="ECO:0000313" key="6">
    <source>
        <dbReference type="EMBL" id="KAL3869202.1"/>
    </source>
</evidence>
<keyword evidence="3 5" id="KW-1133">Transmembrane helix</keyword>
<feature type="transmembrane region" description="Helical" evidence="5">
    <location>
        <begin position="160"/>
        <end position="179"/>
    </location>
</feature>
<comment type="subcellular location">
    <subcellularLocation>
        <location evidence="1">Membrane</location>
        <topology evidence="1">Multi-pass membrane protein</topology>
    </subcellularLocation>
</comment>
<feature type="transmembrane region" description="Helical" evidence="5">
    <location>
        <begin position="87"/>
        <end position="107"/>
    </location>
</feature>
<gene>
    <name evidence="6" type="ORF">ACJMK2_041912</name>
</gene>
<organism evidence="6 7">
    <name type="scientific">Sinanodonta woodiana</name>
    <name type="common">Chinese pond mussel</name>
    <name type="synonym">Anodonta woodiana</name>
    <dbReference type="NCBI Taxonomy" id="1069815"/>
    <lineage>
        <taxon>Eukaryota</taxon>
        <taxon>Metazoa</taxon>
        <taxon>Spiralia</taxon>
        <taxon>Lophotrochozoa</taxon>
        <taxon>Mollusca</taxon>
        <taxon>Bivalvia</taxon>
        <taxon>Autobranchia</taxon>
        <taxon>Heteroconchia</taxon>
        <taxon>Palaeoheterodonta</taxon>
        <taxon>Unionida</taxon>
        <taxon>Unionoidea</taxon>
        <taxon>Unionidae</taxon>
        <taxon>Unioninae</taxon>
        <taxon>Sinanodonta</taxon>
    </lineage>
</organism>
<dbReference type="InterPro" id="IPR050579">
    <property type="entry name" value="PMP-22/EMP/MP20-like"/>
</dbReference>
<proteinExistence type="predicted"/>
<evidence type="ECO:0000256" key="1">
    <source>
        <dbReference type="ARBA" id="ARBA00004141"/>
    </source>
</evidence>
<evidence type="ECO:0000256" key="4">
    <source>
        <dbReference type="ARBA" id="ARBA00023136"/>
    </source>
</evidence>
<dbReference type="Gene3D" id="1.20.140.150">
    <property type="match status" value="1"/>
</dbReference>
<reference evidence="6 7" key="1">
    <citation type="submission" date="2024-11" db="EMBL/GenBank/DDBJ databases">
        <title>Chromosome-level genome assembly of the freshwater bivalve Anodonta woodiana.</title>
        <authorList>
            <person name="Chen X."/>
        </authorList>
    </citation>
    <scope>NUCLEOTIDE SEQUENCE [LARGE SCALE GENOMIC DNA]</scope>
    <source>
        <strain evidence="6">MN2024</strain>
        <tissue evidence="6">Gills</tissue>
    </source>
</reference>
<dbReference type="GO" id="GO:0016020">
    <property type="term" value="C:membrane"/>
    <property type="evidence" value="ECO:0007669"/>
    <property type="project" value="UniProtKB-SubCell"/>
</dbReference>
<dbReference type="PANTHER" id="PTHR10671:SF108">
    <property type="entry name" value="CLAUDIN FAMILY PROTEIN-RELATED"/>
    <property type="match status" value="1"/>
</dbReference>
<dbReference type="EMBL" id="JBJQND010000008">
    <property type="protein sequence ID" value="KAL3869202.1"/>
    <property type="molecule type" value="Genomic_DNA"/>
</dbReference>
<sequence length="300" mass="33479">MRLIELNSLTLLNAVAIGVFSFAMLFNVIAYTTDYWCTFNYEGIQWNVGLWRGCWRNETLQTQICTTEIFKEKWFNSGTHWSQGTSAMMSISLACLFLLELVIICYACVKDVQRFREKIVGAVLALSWSAGGFSTVGLIITGTELTKLSDPLNVHLSWSLGFEIFSLLLTILTGSLVCADMWKYKSSIKHSTETKVSRSPEGIHTADTLTGVVATIKDDDNEEYGMLKVKHAPCKTEQSSFISLTVTSHATTSLPELNIHSRASAWQEDSSFHTQSSEIIALSYERYGPCFVEGTIECLV</sequence>
<keyword evidence="4 5" id="KW-0472">Membrane</keyword>
<keyword evidence="2 5" id="KW-0812">Transmembrane</keyword>
<dbReference type="AlphaFoldDB" id="A0ABD3W5P9"/>
<protein>
    <submittedName>
        <fullName evidence="6">Uncharacterized protein</fullName>
    </submittedName>
</protein>
<evidence type="ECO:0000313" key="7">
    <source>
        <dbReference type="Proteomes" id="UP001634394"/>
    </source>
</evidence>
<feature type="transmembrane region" description="Helical" evidence="5">
    <location>
        <begin position="12"/>
        <end position="31"/>
    </location>
</feature>
<name>A0ABD3W5P9_SINWO</name>
<evidence type="ECO:0000256" key="5">
    <source>
        <dbReference type="SAM" id="Phobius"/>
    </source>
</evidence>
<evidence type="ECO:0000256" key="2">
    <source>
        <dbReference type="ARBA" id="ARBA00022692"/>
    </source>
</evidence>
<keyword evidence="7" id="KW-1185">Reference proteome</keyword>
<accession>A0ABD3W5P9</accession>
<evidence type="ECO:0000256" key="3">
    <source>
        <dbReference type="ARBA" id="ARBA00022989"/>
    </source>
</evidence>
<comment type="caution">
    <text evidence="6">The sequence shown here is derived from an EMBL/GenBank/DDBJ whole genome shotgun (WGS) entry which is preliminary data.</text>
</comment>
<feature type="transmembrane region" description="Helical" evidence="5">
    <location>
        <begin position="119"/>
        <end position="140"/>
    </location>
</feature>